<keyword evidence="2" id="KW-0472">Membrane</keyword>
<evidence type="ECO:0000313" key="4">
    <source>
        <dbReference type="Proteomes" id="UP000280344"/>
    </source>
</evidence>
<protein>
    <submittedName>
        <fullName evidence="3">Uncharacterized protein</fullName>
    </submittedName>
</protein>
<dbReference type="AlphaFoldDB" id="A0A3S9PZT8"/>
<accession>A0A3S9PZT8</accession>
<keyword evidence="2" id="KW-1133">Transmembrane helix</keyword>
<dbReference type="EMBL" id="CP034593">
    <property type="protein sequence ID" value="AZQ77828.1"/>
    <property type="molecule type" value="Genomic_DNA"/>
</dbReference>
<feature type="transmembrane region" description="Helical" evidence="2">
    <location>
        <begin position="6"/>
        <end position="23"/>
    </location>
</feature>
<dbReference type="KEGG" id="flh:EJ997_11235"/>
<keyword evidence="4" id="KW-1185">Reference proteome</keyword>
<organism evidence="3 4">
    <name type="scientific">Flaviflexus ciconiae</name>
    <dbReference type="NCBI Taxonomy" id="2496867"/>
    <lineage>
        <taxon>Bacteria</taxon>
        <taxon>Bacillati</taxon>
        <taxon>Actinomycetota</taxon>
        <taxon>Actinomycetes</taxon>
        <taxon>Actinomycetales</taxon>
        <taxon>Actinomycetaceae</taxon>
        <taxon>Flaviflexus</taxon>
    </lineage>
</organism>
<feature type="region of interest" description="Disordered" evidence="1">
    <location>
        <begin position="178"/>
        <end position="276"/>
    </location>
</feature>
<dbReference type="Proteomes" id="UP000280344">
    <property type="component" value="Chromosome"/>
</dbReference>
<evidence type="ECO:0000256" key="1">
    <source>
        <dbReference type="SAM" id="MobiDB-lite"/>
    </source>
</evidence>
<evidence type="ECO:0000313" key="3">
    <source>
        <dbReference type="EMBL" id="AZQ77828.1"/>
    </source>
</evidence>
<feature type="compositionally biased region" description="Low complexity" evidence="1">
    <location>
        <begin position="228"/>
        <end position="238"/>
    </location>
</feature>
<proteinExistence type="predicted"/>
<keyword evidence="2" id="KW-0812">Transmembrane</keyword>
<feature type="compositionally biased region" description="Basic and acidic residues" evidence="1">
    <location>
        <begin position="248"/>
        <end position="258"/>
    </location>
</feature>
<sequence>MEIQGYALFAAVIVLVAVVYPALSWRTRVALATPIAESESENLRVVNSVDRWSSSRSVNHGTILPRVESRMSAKRRVDPTNLRTLAASRARARARVSQRTARMKALGMGLGAAVLVSLIAWIAVAATSLTIVLGIVPTVLTAIGAGLYGKMLIDARELNHQDQIQIAKLDAKLEKLSATARAQDRKGKPASSKRAPRRVQEARRASAASAASAESVASAQTGLSANDSVSAPSVASAPETAQAAPVQEKPKPAPKRESVMPSYTPKPTFARRTVKPFEPEEAPVAAVPYRPTQLGEKFTSATSAQSADAAPVIASFNFDDVIEARRHA</sequence>
<dbReference type="OrthoDB" id="3266324at2"/>
<reference evidence="3 4" key="1">
    <citation type="submission" date="2018-12" db="EMBL/GenBank/DDBJ databases">
        <title>Complete genome sequence of Flaviflexus sp. H23T48.</title>
        <authorList>
            <person name="Bae J.-W."/>
            <person name="Lee J.-Y."/>
        </authorList>
    </citation>
    <scope>NUCLEOTIDE SEQUENCE [LARGE SCALE GENOMIC DNA]</scope>
    <source>
        <strain evidence="3 4">H23T48</strain>
    </source>
</reference>
<feature type="transmembrane region" description="Helical" evidence="2">
    <location>
        <begin position="129"/>
        <end position="148"/>
    </location>
</feature>
<name>A0A3S9PZT8_9ACTO</name>
<dbReference type="RefSeq" id="WP_126704631.1">
    <property type="nucleotide sequence ID" value="NZ_CP034593.1"/>
</dbReference>
<feature type="transmembrane region" description="Helical" evidence="2">
    <location>
        <begin position="105"/>
        <end position="123"/>
    </location>
</feature>
<feature type="compositionally biased region" description="Low complexity" evidence="1">
    <location>
        <begin position="205"/>
        <end position="220"/>
    </location>
</feature>
<gene>
    <name evidence="3" type="ORF">EJ997_11235</name>
</gene>
<evidence type="ECO:0000256" key="2">
    <source>
        <dbReference type="SAM" id="Phobius"/>
    </source>
</evidence>